<proteinExistence type="predicted"/>
<dbReference type="AlphaFoldDB" id="G0TW16"/>
<dbReference type="SUPFAM" id="SSF82185">
    <property type="entry name" value="Histone H3 K4-specific methyltransferase SET7/9 N-terminal domain"/>
    <property type="match status" value="1"/>
</dbReference>
<keyword evidence="1" id="KW-0472">Membrane</keyword>
<evidence type="ECO:0000313" key="2">
    <source>
        <dbReference type="EMBL" id="CCC48132.1"/>
    </source>
</evidence>
<keyword evidence="1" id="KW-0812">Transmembrane</keyword>
<accession>G0TW16</accession>
<keyword evidence="1" id="KW-1133">Transmembrane helix</keyword>
<name>G0TW16_TRYVY</name>
<feature type="transmembrane region" description="Helical" evidence="1">
    <location>
        <begin position="621"/>
        <end position="644"/>
    </location>
</feature>
<reference evidence="2" key="1">
    <citation type="journal article" date="2012" name="Proc. Natl. Acad. Sci. U.S.A.">
        <title>Antigenic diversity is generated by distinct evolutionary mechanisms in African trypanosome species.</title>
        <authorList>
            <person name="Jackson A.P."/>
            <person name="Berry A."/>
            <person name="Aslett M."/>
            <person name="Allison H.C."/>
            <person name="Burton P."/>
            <person name="Vavrova-Anderson J."/>
            <person name="Brown R."/>
            <person name="Browne H."/>
            <person name="Corton N."/>
            <person name="Hauser H."/>
            <person name="Gamble J."/>
            <person name="Gilderthorp R."/>
            <person name="Marcello L."/>
            <person name="McQuillan J."/>
            <person name="Otto T.D."/>
            <person name="Quail M.A."/>
            <person name="Sanders M.J."/>
            <person name="van Tonder A."/>
            <person name="Ginger M.L."/>
            <person name="Field M.C."/>
            <person name="Barry J.D."/>
            <person name="Hertz-Fowler C."/>
            <person name="Berriman M."/>
        </authorList>
    </citation>
    <scope>NUCLEOTIDE SEQUENCE</scope>
    <source>
        <strain evidence="2">Y486</strain>
    </source>
</reference>
<feature type="transmembrane region" description="Helical" evidence="1">
    <location>
        <begin position="300"/>
        <end position="318"/>
    </location>
</feature>
<feature type="transmembrane region" description="Helical" evidence="1">
    <location>
        <begin position="345"/>
        <end position="364"/>
    </location>
</feature>
<feature type="transmembrane region" description="Helical" evidence="1">
    <location>
        <begin position="457"/>
        <end position="479"/>
    </location>
</feature>
<feature type="transmembrane region" description="Helical" evidence="1">
    <location>
        <begin position="702"/>
        <end position="733"/>
    </location>
</feature>
<sequence length="741" mass="82081">MINDPLHIESCPVEPTPRFSCGSSVPSHRSEDATECMVGCSTVRLRWEDGTVFEGAPSGNFSEAQGVCVFPSRCVCAGTFIHGCVEGQADVLLPSGEVFRGNFRGSVAHDEGVFFSGKGFVHGRWFEGVLVEQLDDAAGVRGDEKTCGRIAKTLRRFLNLRSASTDGPSARFVKNVDNSIRMKEPLVLLSNSGGRIVDSGGLSTSFEMRVHSDRTPNSVHVPSNSPIKGSGIDQLAHVHADTSSLPSLGMKCRVAPPEKTHAAAFAKSMFASGATPHALFASAAPAPNEFFVPSRYIQCFVSLLFPVLSLPFISFSPLRRIILNMEREFVASGAYLLRAFHIPTYSLYTTTVALFCYILAAVFVAVKVEIGRVDDGRLTCEEMLVPLLVWVTYAAMYAGYNSYTRTAHALERLDRRLSPQLFAFAAGLVDTKAKVCIYTWNDEGRGVVANAYYRYRWLAWSCLVGLLMGLVGPITRAGYGQPIFGSGSSENWTMVFVSLSNALFSSTVTYYILKLTDMQRQVKEQMHVLTRLAYLEGKSMMHPCEHMAQRFNMEEPFNVNNVFSGVVGWYVVRSVVMYSATCSNHAARGLAMSVFFAFIVSIFIVIIGVAAHTVACGYQNSLTYFTCAHAYGFVLCVTWGVMLLRYLYICVEVNCEHERHLYVLDVASMYHHIIPRSRKSDSSAIARCRDMVMTHDRMPSIFLFRVTPLIVTTLVFLHVIAFFVLFLGTYMVISNRKLESN</sequence>
<gene>
    <name evidence="2" type="ORF">TVY486_0503330</name>
</gene>
<feature type="transmembrane region" description="Helical" evidence="1">
    <location>
        <begin position="594"/>
        <end position="615"/>
    </location>
</feature>
<dbReference type="VEuPathDB" id="TriTrypDB:TvY486_0503330"/>
<evidence type="ECO:0000256" key="1">
    <source>
        <dbReference type="SAM" id="Phobius"/>
    </source>
</evidence>
<organism evidence="2">
    <name type="scientific">Trypanosoma vivax (strain Y486)</name>
    <dbReference type="NCBI Taxonomy" id="1055687"/>
    <lineage>
        <taxon>Eukaryota</taxon>
        <taxon>Discoba</taxon>
        <taxon>Euglenozoa</taxon>
        <taxon>Kinetoplastea</taxon>
        <taxon>Metakinetoplastina</taxon>
        <taxon>Trypanosomatida</taxon>
        <taxon>Trypanosomatidae</taxon>
        <taxon>Trypanosoma</taxon>
        <taxon>Duttonella</taxon>
    </lineage>
</organism>
<feature type="transmembrane region" description="Helical" evidence="1">
    <location>
        <begin position="491"/>
        <end position="513"/>
    </location>
</feature>
<dbReference type="EMBL" id="HE573021">
    <property type="protein sequence ID" value="CCC48132.1"/>
    <property type="molecule type" value="Genomic_DNA"/>
</dbReference>
<feature type="transmembrane region" description="Helical" evidence="1">
    <location>
        <begin position="384"/>
        <end position="403"/>
    </location>
</feature>
<evidence type="ECO:0008006" key="3">
    <source>
        <dbReference type="Google" id="ProtNLM"/>
    </source>
</evidence>
<protein>
    <recommendedName>
        <fullName evidence="3">MORN repeat protein</fullName>
    </recommendedName>
</protein>